<dbReference type="InterPro" id="IPR039374">
    <property type="entry name" value="SIP_fam"/>
</dbReference>
<dbReference type="CDD" id="cd06193">
    <property type="entry name" value="siderophore_interacting"/>
    <property type="match status" value="1"/>
</dbReference>
<dbReference type="PROSITE" id="PS51384">
    <property type="entry name" value="FAD_FR"/>
    <property type="match status" value="1"/>
</dbReference>
<dbReference type="EMBL" id="CP030750">
    <property type="protein sequence ID" value="AXA24318.1"/>
    <property type="molecule type" value="Genomic_DNA"/>
</dbReference>
<dbReference type="Proteomes" id="UP000251617">
    <property type="component" value="Chromosome"/>
</dbReference>
<dbReference type="PANTHER" id="PTHR30157">
    <property type="entry name" value="FERRIC REDUCTASE, NADPH-DEPENDENT"/>
    <property type="match status" value="1"/>
</dbReference>
<dbReference type="InterPro" id="IPR007037">
    <property type="entry name" value="SIP_rossman_dom"/>
</dbReference>
<feature type="region of interest" description="Disordered" evidence="2">
    <location>
        <begin position="61"/>
        <end position="90"/>
    </location>
</feature>
<dbReference type="GO" id="GO:0016491">
    <property type="term" value="F:oxidoreductase activity"/>
    <property type="evidence" value="ECO:0007669"/>
    <property type="project" value="InterPro"/>
</dbReference>
<dbReference type="InterPro" id="IPR017938">
    <property type="entry name" value="Riboflavin_synthase-like_b-brl"/>
</dbReference>
<comment type="similarity">
    <text evidence="1">Belongs to the SIP oxidoreductase family.</text>
</comment>
<proteinExistence type="inferred from homology"/>
<dbReference type="RefSeq" id="WP_112897862.1">
    <property type="nucleotide sequence ID" value="NZ_CP030750.1"/>
</dbReference>
<dbReference type="InterPro" id="IPR017927">
    <property type="entry name" value="FAD-bd_FR_type"/>
</dbReference>
<feature type="compositionally biased region" description="Basic and acidic residues" evidence="2">
    <location>
        <begin position="71"/>
        <end position="84"/>
    </location>
</feature>
<dbReference type="Pfam" id="PF04954">
    <property type="entry name" value="SIP"/>
    <property type="match status" value="1"/>
</dbReference>
<feature type="domain" description="FAD-binding FR-type" evidence="3">
    <location>
        <begin position="17"/>
        <end position="144"/>
    </location>
</feature>
<evidence type="ECO:0000259" key="3">
    <source>
        <dbReference type="PROSITE" id="PS51384"/>
    </source>
</evidence>
<dbReference type="AlphaFoldDB" id="A0AAD0L4I6"/>
<evidence type="ECO:0000313" key="5">
    <source>
        <dbReference type="Proteomes" id="UP000251617"/>
    </source>
</evidence>
<dbReference type="InterPro" id="IPR013113">
    <property type="entry name" value="SIP_FAD-bd"/>
</dbReference>
<evidence type="ECO:0000313" key="4">
    <source>
        <dbReference type="EMBL" id="AXA24318.1"/>
    </source>
</evidence>
<protein>
    <submittedName>
        <fullName evidence="4">Siderophore-interacting protein</fullName>
    </submittedName>
</protein>
<name>A0AAD0L4I6_PSEPU</name>
<gene>
    <name evidence="4" type="ORF">C1S65_09405</name>
</gene>
<dbReference type="Pfam" id="PF08021">
    <property type="entry name" value="FAD_binding_9"/>
    <property type="match status" value="1"/>
</dbReference>
<evidence type="ECO:0000256" key="2">
    <source>
        <dbReference type="SAM" id="MobiDB-lite"/>
    </source>
</evidence>
<dbReference type="Gene3D" id="3.40.50.80">
    <property type="entry name" value="Nucleotide-binding domain of ferredoxin-NADP reductase (FNR) module"/>
    <property type="match status" value="1"/>
</dbReference>
<accession>A0AAD0L4I6</accession>
<sequence>MTSFLSRLIRPNRASAYRIFDVELKTIVPLSPSLCRFVFTGEDIGQMTTLAPDQRIKLFFPSPDGQPPRLPHHEKWQQARRDLPPEQTPPMRTYTLRALRRAQREVEVDFVLHGINGPASAWATHARPGDRLQMVAPNLAYDGDPGGYEWKPPREARQILLVGDETALPAIAGALEQLADNRPHLAVEAFIEVPLELDCLDLRHGPTTRVHWLPRDVLACDHGQGMLHAIHELATLPNTTAPRNAELEEVDIDQRLWELASDQAAAFHAWIAGESATVMEIRRYLIKERGLARDSLTLMGYWRAGRTLE</sequence>
<dbReference type="PANTHER" id="PTHR30157:SF0">
    <property type="entry name" value="NADPH-DEPENDENT FERRIC-CHELATE REDUCTASE"/>
    <property type="match status" value="1"/>
</dbReference>
<reference evidence="4 5" key="1">
    <citation type="submission" date="2018-06" db="EMBL/GenBank/DDBJ databases">
        <title>The genome of Pseudomonas putida NX-1, a lignin degrader.</title>
        <authorList>
            <person name="Xu Z."/>
        </authorList>
    </citation>
    <scope>NUCLEOTIDE SEQUENCE [LARGE SCALE GENOMIC DNA]</scope>
    <source>
        <strain evidence="4 5">NX-1</strain>
    </source>
</reference>
<dbReference type="InterPro" id="IPR039261">
    <property type="entry name" value="FNR_nucleotide-bd"/>
</dbReference>
<evidence type="ECO:0000256" key="1">
    <source>
        <dbReference type="ARBA" id="ARBA00035644"/>
    </source>
</evidence>
<organism evidence="4 5">
    <name type="scientific">Pseudomonas putida</name>
    <name type="common">Arthrobacter siderocapsulatus</name>
    <dbReference type="NCBI Taxonomy" id="303"/>
    <lineage>
        <taxon>Bacteria</taxon>
        <taxon>Pseudomonadati</taxon>
        <taxon>Pseudomonadota</taxon>
        <taxon>Gammaproteobacteria</taxon>
        <taxon>Pseudomonadales</taxon>
        <taxon>Pseudomonadaceae</taxon>
        <taxon>Pseudomonas</taxon>
    </lineage>
</organism>
<dbReference type="Gene3D" id="2.40.30.10">
    <property type="entry name" value="Translation factors"/>
    <property type="match status" value="1"/>
</dbReference>
<dbReference type="SUPFAM" id="SSF63380">
    <property type="entry name" value="Riboflavin synthase domain-like"/>
    <property type="match status" value="1"/>
</dbReference>